<evidence type="ECO:0000256" key="5">
    <source>
        <dbReference type="SAM" id="MobiDB-lite"/>
    </source>
</evidence>
<protein>
    <recommendedName>
        <fullName evidence="10">Non-specific serine/threonine protein kinase</fullName>
    </recommendedName>
</protein>
<evidence type="ECO:0000256" key="1">
    <source>
        <dbReference type="ARBA" id="ARBA00005575"/>
    </source>
</evidence>
<feature type="region of interest" description="Disordered" evidence="5">
    <location>
        <begin position="946"/>
        <end position="1010"/>
    </location>
</feature>
<dbReference type="OrthoDB" id="504170at2759"/>
<reference evidence="8 9" key="1">
    <citation type="submission" date="2019-12" db="EMBL/GenBank/DDBJ databases">
        <title>Draft genome sequence of the ascomycete Xylaria multiplex DSM 110363.</title>
        <authorList>
            <person name="Buettner E."/>
            <person name="Kellner H."/>
        </authorList>
    </citation>
    <scope>NUCLEOTIDE SEQUENCE [LARGE SCALE GENOMIC DNA]</scope>
    <source>
        <strain evidence="8 9">DSM 110363</strain>
    </source>
</reference>
<dbReference type="Gene3D" id="2.60.200.20">
    <property type="match status" value="1"/>
</dbReference>
<feature type="binding site" evidence="4">
    <location>
        <position position="1297"/>
    </location>
    <ligand>
        <name>ATP</name>
        <dbReference type="ChEBI" id="CHEBI:30616"/>
    </ligand>
</feature>
<dbReference type="GO" id="GO:0005524">
    <property type="term" value="F:ATP binding"/>
    <property type="evidence" value="ECO:0007669"/>
    <property type="project" value="UniProtKB-UniRule"/>
</dbReference>
<dbReference type="EMBL" id="WUBL01000268">
    <property type="protein sequence ID" value="KAF2962828.1"/>
    <property type="molecule type" value="Genomic_DNA"/>
</dbReference>
<feature type="compositionally biased region" description="Polar residues" evidence="5">
    <location>
        <begin position="168"/>
        <end position="188"/>
    </location>
</feature>
<evidence type="ECO:0000256" key="2">
    <source>
        <dbReference type="ARBA" id="ARBA00022741"/>
    </source>
</evidence>
<feature type="compositionally biased region" description="Polar residues" evidence="5">
    <location>
        <begin position="145"/>
        <end position="155"/>
    </location>
</feature>
<evidence type="ECO:0000256" key="4">
    <source>
        <dbReference type="PROSITE-ProRule" id="PRU10141"/>
    </source>
</evidence>
<dbReference type="PROSITE" id="PS00108">
    <property type="entry name" value="PROTEIN_KINASE_ST"/>
    <property type="match status" value="1"/>
</dbReference>
<evidence type="ECO:0000313" key="9">
    <source>
        <dbReference type="Proteomes" id="UP000481858"/>
    </source>
</evidence>
<dbReference type="Pfam" id="PF00498">
    <property type="entry name" value="FHA"/>
    <property type="match status" value="1"/>
</dbReference>
<dbReference type="PANTHER" id="PTHR39601">
    <property type="entry name" value="CHORIOGENIN HMINOR"/>
    <property type="match status" value="1"/>
</dbReference>
<feature type="compositionally biased region" description="Pro residues" evidence="5">
    <location>
        <begin position="124"/>
        <end position="144"/>
    </location>
</feature>
<dbReference type="InterPro" id="IPR000253">
    <property type="entry name" value="FHA_dom"/>
</dbReference>
<dbReference type="SMART" id="SM00220">
    <property type="entry name" value="S_TKc"/>
    <property type="match status" value="1"/>
</dbReference>
<dbReference type="InterPro" id="IPR017441">
    <property type="entry name" value="Protein_kinase_ATP_BS"/>
</dbReference>
<feature type="domain" description="Protein kinase" evidence="7">
    <location>
        <begin position="1268"/>
        <end position="1549"/>
    </location>
</feature>
<feature type="compositionally biased region" description="Polar residues" evidence="5">
    <location>
        <begin position="352"/>
        <end position="362"/>
    </location>
</feature>
<dbReference type="PROSITE" id="PS50011">
    <property type="entry name" value="PROTEIN_KINASE_DOM"/>
    <property type="match status" value="1"/>
</dbReference>
<dbReference type="InterPro" id="IPR011009">
    <property type="entry name" value="Kinase-like_dom_sf"/>
</dbReference>
<feature type="compositionally biased region" description="Polar residues" evidence="5">
    <location>
        <begin position="103"/>
        <end position="117"/>
    </location>
</feature>
<dbReference type="InterPro" id="IPR008984">
    <property type="entry name" value="SMAD_FHA_dom_sf"/>
</dbReference>
<feature type="region of interest" description="Disordered" evidence="5">
    <location>
        <begin position="1"/>
        <end position="44"/>
    </location>
</feature>
<sequence>MGIWTTLHSSQHDLSLPPPTEPKGKQQQGITVHMPRTKSKSRLQRFSSVFFPSLTTRSILEQPVPHRKPLPNEHSAPNRVNSLPLLDQPAGLDFSFGFDAPQEGNTHPTDHNATTRSPGRLQKPVPPQYAPPPPPRQVVTPPPTSASGFNFTETKPSPRLQKQRKSRSNSVNASPKSHGRSPSNVMPQPNSPPPDDRIRSSSAQPPTTRERALSENRAMPPPLAATAVPRPGSSNGSQSPTRNSEQRGRTRRSWLPGGRSRSQSTDARKQDTAAAWILGQNSDYNTAFLANGEKIPELWNESGDVLVYLDAKGNNGSASFKVHSFVTDFSLVFADLIEAESSSSPVDRSRSFTGRDSLSVSDATRRVQSPPLSPPISDQGSSEIRLYLPVSMSTPGQRSETDMERLISIRNMFAFLTGQPLVATKAQPTLYAVFLNISGLLKEFEFTNADGSTFGDAVEMSFSFFIEQMALADVRQSREKTLESLILGERMRSMELYNEAFAHAVGKYSAMRELRSPLWEQVSPSTRQRLERAHFDLVGRQHSVNNRLEAFDFPALFSGTANSTSSVEYKDIKFQHWKKAYMRMRQFVLNYYKSSFGSWPPKARSKKNPFTESGLNRQVLKILYSDVCALYDLLVDRTSLTTRMIDQSADDIGSDNRNPRGSAMRKILGEFDQSSPPVLPPIPFDLPMLPDMTSVQENFYDLSHKEQTKLVKKGLQEYQTILILNKAYDFDTATLSMPFLEQFKEFELKDAKGRTAAEMADHRLGYWLFLYVVIQSLPMLVVDAPGLKYTEGVEYFLCQPPKGSPPWMEDAPAVRKRWYEVAGGGGLVELSEDAVQFGIEGIYHRSHCWLAGKRWEMGDYTHPPPPPDETLAPLEAPQSVFEDMDPGVTASPSLMPRSESPLSGPPGLAVRSRGASPAGRNSSYRSSIAIGLEPVALPSEMPGSRISSAWGGSLGGSRPTSVMMHRSRSSGNLHGLAGSQGRGTDSRSSSRQEAAATQNAFDPRRIGQQNSGFSDQDISDIICLLYPISEAASHEIQRIASSPEYACHTVGRFTADAIKSDLYHEDDARAFGRAQGIGDHALVLRLSSPLKDPSLGFTFGRNQSRCDICFASDPARRLSNIHCRIYVNSYGCVLLEDQSTNGTVVDAKLLRKRDSAPPDYTNTRRTLHTGSTIKIVMHENKYDLIFLVRIPRREGEYEEAYMKNVAPYLLNLNGTDDVNKTISPALNGHVNMFAPTRRTPLNNQALRIPGAPRPGSNLPREWRGGDKYARVSVIGKGAFATVHKVTARNDGSPYAAKELDKRKFMKNGVLDQKVENEMKIMQRPNIVQYIEHFDWDVNQFIIIMEYVPGGDLGKLIHEQGPIAEQFAKIIAHQLVDALGYLHENKITHRDVKPDNILIQTTHPLIVKLTDFGLSKMIDTEQTFLKTFCGTLLYCAPEVYTEYSSYDDYGRRTNRKSHRPVDRERYDHAVDIWSLGGVLFNTLTGAPPFPVKNGVTYTELLDHIIKTPLDITPLTNWKISNNGIHFLTRMIHVRPETRATIKELTSHPWLGGSGSFDDEELNEALSQSASLLTLKDNHISQTMRTGASSLSEPEPDFSSMDFELEKENDSVRRPHVPKLFGEVSAIGSSGVIPEERLNLSGSNMSFGDTELPEPGAYGSYESASFGETERPESEVRDSYEDSEDFSTPREYIRQTPNNIPAVGGPSQEDNSRSALFGIGSQSLGGASSILKNLNMKSVANIDPGLTSSRISNLATSKRKPNYDTSDEYDTLSANMRHSLKRLKSEGDIDNIKDEDILFASMPQITKLDLDRQIEYPVSKEEYWDARDQNTKHLNYPEMTNLQFEAFQRAAESRKEIFAENKSPLWELAMKYFPPTYSHGKEPARPHGLHPGVSHEEGAIRKSADRGSPQTALLDTLDNQFASQLDIPTSDEHTLPNMPSALVQIQQPKTEVGFFKSSPGSLLPNILIPLRDPILSWGREKGNTVVYELATESRVPKNAFRVVLWREGYKASSDELRPWESARSTTVRTTRTYPEPDAYAFYIATKATKGIRINGRLLQSHDSKDAKSICKHWIKIYHGDYITFWGTGDPNAPQAGFIFECSWGGSSKKRPDGELPSRVSPSLADQLDRIWPRVEKSLLHRRIVEEAQIDHEMRIRDVAREQERSRRFEQRRLQAVHRLEQQASREPSPAKDRLERAGTGPPSAQRLVPASRVPGGR</sequence>
<proteinExistence type="inferred from homology"/>
<keyword evidence="9" id="KW-1185">Reference proteome</keyword>
<feature type="compositionally biased region" description="Polar residues" evidence="5">
    <location>
        <begin position="1"/>
        <end position="13"/>
    </location>
</feature>
<keyword evidence="3 4" id="KW-0067">ATP-binding</keyword>
<feature type="region of interest" description="Disordered" evidence="5">
    <location>
        <begin position="2174"/>
        <end position="2215"/>
    </location>
</feature>
<dbReference type="GO" id="GO:0004672">
    <property type="term" value="F:protein kinase activity"/>
    <property type="evidence" value="ECO:0007669"/>
    <property type="project" value="InterPro"/>
</dbReference>
<feature type="compositionally biased region" description="Basic and acidic residues" evidence="5">
    <location>
        <begin position="1666"/>
        <end position="1678"/>
    </location>
</feature>
<dbReference type="SUPFAM" id="SSF49879">
    <property type="entry name" value="SMAD/FHA domain"/>
    <property type="match status" value="1"/>
</dbReference>
<dbReference type="Pfam" id="PF00069">
    <property type="entry name" value="Pkinase"/>
    <property type="match status" value="1"/>
</dbReference>
<feature type="compositionally biased region" description="Polar residues" evidence="5">
    <location>
        <begin position="991"/>
        <end position="1000"/>
    </location>
</feature>
<feature type="region of interest" description="Disordered" evidence="5">
    <location>
        <begin position="882"/>
        <end position="923"/>
    </location>
</feature>
<dbReference type="PROSITE" id="PS00107">
    <property type="entry name" value="PROTEIN_KINASE_ATP"/>
    <property type="match status" value="1"/>
</dbReference>
<comment type="caution">
    <text evidence="8">The sequence shown here is derived from an EMBL/GenBank/DDBJ whole genome shotgun (WGS) entry which is preliminary data.</text>
</comment>
<dbReference type="SMART" id="SM00240">
    <property type="entry name" value="FHA"/>
    <property type="match status" value="1"/>
</dbReference>
<name>A0A7C8MI17_9PEZI</name>
<dbReference type="FunFam" id="3.30.200.20:FF:000470">
    <property type="entry name" value="Serine/threonine-protein kinase RAD53"/>
    <property type="match status" value="1"/>
</dbReference>
<accession>A0A7C8MI17</accession>
<evidence type="ECO:0000256" key="3">
    <source>
        <dbReference type="ARBA" id="ARBA00022840"/>
    </source>
</evidence>
<dbReference type="InterPro" id="IPR000719">
    <property type="entry name" value="Prot_kinase_dom"/>
</dbReference>
<evidence type="ECO:0000259" key="6">
    <source>
        <dbReference type="PROSITE" id="PS50006"/>
    </source>
</evidence>
<dbReference type="PROSITE" id="PS50006">
    <property type="entry name" value="FHA_DOMAIN"/>
    <property type="match status" value="1"/>
</dbReference>
<feature type="region of interest" description="Disordered" evidence="5">
    <location>
        <begin position="344"/>
        <end position="380"/>
    </location>
</feature>
<comment type="similarity">
    <text evidence="1">Belongs to the protein kinase superfamily. CAMK Ser/Thr protein kinase family. CHEK2 subfamily.</text>
</comment>
<feature type="domain" description="FHA" evidence="6">
    <location>
        <begin position="1097"/>
        <end position="1150"/>
    </location>
</feature>
<dbReference type="SUPFAM" id="SSF56112">
    <property type="entry name" value="Protein kinase-like (PK-like)"/>
    <property type="match status" value="1"/>
</dbReference>
<evidence type="ECO:0008006" key="10">
    <source>
        <dbReference type="Google" id="ProtNLM"/>
    </source>
</evidence>
<evidence type="ECO:0000313" key="8">
    <source>
        <dbReference type="EMBL" id="KAF2962828.1"/>
    </source>
</evidence>
<dbReference type="PANTHER" id="PTHR39601:SF2">
    <property type="entry name" value="CHORIOGENIN HMINOR"/>
    <property type="match status" value="1"/>
</dbReference>
<dbReference type="Gene3D" id="1.10.510.10">
    <property type="entry name" value="Transferase(Phosphotransferase) domain 1"/>
    <property type="match status" value="1"/>
</dbReference>
<feature type="region of interest" description="Disordered" evidence="5">
    <location>
        <begin position="1653"/>
        <end position="1686"/>
    </location>
</feature>
<evidence type="ECO:0000259" key="7">
    <source>
        <dbReference type="PROSITE" id="PS50011"/>
    </source>
</evidence>
<dbReference type="InterPro" id="IPR008271">
    <property type="entry name" value="Ser/Thr_kinase_AS"/>
</dbReference>
<gene>
    <name evidence="8" type="ORF">GQX73_g10744</name>
</gene>
<dbReference type="Proteomes" id="UP000481858">
    <property type="component" value="Unassembled WGS sequence"/>
</dbReference>
<dbReference type="InterPro" id="IPR058317">
    <property type="entry name" value="DUF8004"/>
</dbReference>
<feature type="region of interest" description="Disordered" evidence="5">
    <location>
        <begin position="60"/>
        <end position="268"/>
    </location>
</feature>
<dbReference type="InParanoid" id="A0A7C8MI17"/>
<dbReference type="Pfam" id="PF26013">
    <property type="entry name" value="DUF8004"/>
    <property type="match status" value="1"/>
</dbReference>
<keyword evidence="2 4" id="KW-0547">Nucleotide-binding</keyword>
<organism evidence="8 9">
    <name type="scientific">Xylaria multiplex</name>
    <dbReference type="NCBI Taxonomy" id="323545"/>
    <lineage>
        <taxon>Eukaryota</taxon>
        <taxon>Fungi</taxon>
        <taxon>Dikarya</taxon>
        <taxon>Ascomycota</taxon>
        <taxon>Pezizomycotina</taxon>
        <taxon>Sordariomycetes</taxon>
        <taxon>Xylariomycetidae</taxon>
        <taxon>Xylariales</taxon>
        <taxon>Xylariaceae</taxon>
        <taxon>Xylaria</taxon>
    </lineage>
</organism>
<feature type="compositionally biased region" description="Polar residues" evidence="5">
    <location>
        <begin position="232"/>
        <end position="243"/>
    </location>
</feature>